<dbReference type="GeneID" id="8384397"/>
<dbReference type="Pfam" id="PF01750">
    <property type="entry name" value="HycI"/>
    <property type="match status" value="1"/>
</dbReference>
<dbReference type="Proteomes" id="UP000002071">
    <property type="component" value="Chromosome"/>
</dbReference>
<dbReference type="SUPFAM" id="SSF53163">
    <property type="entry name" value="HybD-like"/>
    <property type="match status" value="1"/>
</dbReference>
<evidence type="ECO:0000256" key="4">
    <source>
        <dbReference type="ARBA" id="ARBA00022801"/>
    </source>
</evidence>
<proteinExistence type="inferred from homology"/>
<dbReference type="InterPro" id="IPR000671">
    <property type="entry name" value="Peptidase_A31"/>
</dbReference>
<dbReference type="GO" id="GO:0004190">
    <property type="term" value="F:aspartic-type endopeptidase activity"/>
    <property type="evidence" value="ECO:0007669"/>
    <property type="project" value="UniProtKB-KW"/>
</dbReference>
<name>C7NU25_HALUD</name>
<keyword evidence="4" id="KW-0378">Hydrolase</keyword>
<dbReference type="InterPro" id="IPR023430">
    <property type="entry name" value="Pept_HybD-like_dom_sf"/>
</dbReference>
<sequence length="159" mass="16817">MNALLLGLGNDIKRDDVVGLDVTEALGERFGDRLDVETYTSGRLMLIQELSGYDHVFLVDAIKTDGGTPGDYYEFSPSEVEPGDDSGGLATHNVGLGTLQTLGEAMGQSMPEITIFAIEVENPFEYGEGMTDAVEAAVPDLIEEIGDDIETALAATAAA</sequence>
<organism evidence="5 6">
    <name type="scientific">Halorhabdus utahensis (strain DSM 12940 / JCM 11049 / AX-2)</name>
    <dbReference type="NCBI Taxonomy" id="519442"/>
    <lineage>
        <taxon>Archaea</taxon>
        <taxon>Methanobacteriati</taxon>
        <taxon>Methanobacteriota</taxon>
        <taxon>Stenosarchaea group</taxon>
        <taxon>Halobacteria</taxon>
        <taxon>Halobacteriales</taxon>
        <taxon>Haloarculaceae</taxon>
        <taxon>Halorhabdus</taxon>
    </lineage>
</organism>
<dbReference type="NCBIfam" id="TIGR00072">
    <property type="entry name" value="hydrog_prot"/>
    <property type="match status" value="1"/>
</dbReference>
<evidence type="ECO:0000256" key="1">
    <source>
        <dbReference type="ARBA" id="ARBA00006814"/>
    </source>
</evidence>
<dbReference type="EMBL" id="CP001687">
    <property type="protein sequence ID" value="ACV12270.1"/>
    <property type="molecule type" value="Genomic_DNA"/>
</dbReference>
<keyword evidence="3" id="KW-0064">Aspartyl protease</keyword>
<protein>
    <submittedName>
        <fullName evidence="5">Hydrogenase maturation protease</fullName>
    </submittedName>
</protein>
<evidence type="ECO:0000256" key="2">
    <source>
        <dbReference type="ARBA" id="ARBA00022670"/>
    </source>
</evidence>
<accession>C7NU25</accession>
<dbReference type="KEGG" id="hut:Huta_2103"/>
<evidence type="ECO:0000313" key="6">
    <source>
        <dbReference type="Proteomes" id="UP000002071"/>
    </source>
</evidence>
<gene>
    <name evidence="5" type="ordered locus">Huta_2103</name>
</gene>
<dbReference type="PANTHER" id="PTHR30302">
    <property type="entry name" value="HYDROGENASE 1 MATURATION PROTEASE"/>
    <property type="match status" value="1"/>
</dbReference>
<reference evidence="5 6" key="1">
    <citation type="journal article" date="2009" name="Stand. Genomic Sci.">
        <title>Complete genome sequence of Halorhabdus utahensis type strain (AX-2).</title>
        <authorList>
            <person name="Anderson I."/>
            <person name="Tindall B.J."/>
            <person name="Pomrenke H."/>
            <person name="Goker M."/>
            <person name="Lapidus A."/>
            <person name="Nolan M."/>
            <person name="Copeland A."/>
            <person name="Glavina Del Rio T."/>
            <person name="Chen F."/>
            <person name="Tice H."/>
            <person name="Cheng J.F."/>
            <person name="Lucas S."/>
            <person name="Chertkov O."/>
            <person name="Bruce D."/>
            <person name="Brettin T."/>
            <person name="Detter J.C."/>
            <person name="Han C."/>
            <person name="Goodwin L."/>
            <person name="Land M."/>
            <person name="Hauser L."/>
            <person name="Chang Y.J."/>
            <person name="Jeffries C.D."/>
            <person name="Pitluck S."/>
            <person name="Pati A."/>
            <person name="Mavromatis K."/>
            <person name="Ivanova N."/>
            <person name="Ovchinnikova G."/>
            <person name="Chen A."/>
            <person name="Palaniappan K."/>
            <person name="Chain P."/>
            <person name="Rohde M."/>
            <person name="Bristow J."/>
            <person name="Eisen J.A."/>
            <person name="Markowitz V."/>
            <person name="Hugenholtz P."/>
            <person name="Kyrpides N.C."/>
            <person name="Klenk H.P."/>
        </authorList>
    </citation>
    <scope>NUCLEOTIDE SEQUENCE [LARGE SCALE GENOMIC DNA]</scope>
    <source>
        <strain evidence="6">DSM 12940 / JCM 11049 / AX-2</strain>
    </source>
</reference>
<dbReference type="RefSeq" id="WP_015789841.1">
    <property type="nucleotide sequence ID" value="NC_013158.1"/>
</dbReference>
<dbReference type="HOGENOM" id="CLU_099037_0_2_2"/>
<dbReference type="STRING" id="519442.Huta_2103"/>
<keyword evidence="2 5" id="KW-0645">Protease</keyword>
<dbReference type="PANTHER" id="PTHR30302:SF1">
    <property type="entry name" value="HYDROGENASE 2 MATURATION PROTEASE"/>
    <property type="match status" value="1"/>
</dbReference>
<dbReference type="GO" id="GO:0008047">
    <property type="term" value="F:enzyme activator activity"/>
    <property type="evidence" value="ECO:0007669"/>
    <property type="project" value="InterPro"/>
</dbReference>
<evidence type="ECO:0000313" key="5">
    <source>
        <dbReference type="EMBL" id="ACV12270.1"/>
    </source>
</evidence>
<dbReference type="eggNOG" id="arCOG04429">
    <property type="taxonomic scope" value="Archaea"/>
</dbReference>
<evidence type="ECO:0000256" key="3">
    <source>
        <dbReference type="ARBA" id="ARBA00022750"/>
    </source>
</evidence>
<dbReference type="GO" id="GO:0016485">
    <property type="term" value="P:protein processing"/>
    <property type="evidence" value="ECO:0007669"/>
    <property type="project" value="TreeGrafter"/>
</dbReference>
<dbReference type="OrthoDB" id="85598at2157"/>
<dbReference type="AlphaFoldDB" id="C7NU25"/>
<comment type="similarity">
    <text evidence="1">Belongs to the peptidase A31 family.</text>
</comment>
<dbReference type="Gene3D" id="3.40.50.1450">
    <property type="entry name" value="HybD-like"/>
    <property type="match status" value="1"/>
</dbReference>
<keyword evidence="6" id="KW-1185">Reference proteome</keyword>